<dbReference type="EMBL" id="HF679132">
    <property type="protein sequence ID" value="CCU55860.1"/>
    <property type="molecule type" value="Genomic_DNA"/>
</dbReference>
<accession>A0A916P721</accession>
<dbReference type="RefSeq" id="YP_008004362.1">
    <property type="nucleotide sequence ID" value="NC_021248.1"/>
</dbReference>
<evidence type="ECO:0000313" key="2">
    <source>
        <dbReference type="Proteomes" id="UP000792220"/>
    </source>
</evidence>
<keyword evidence="1" id="KW-0482">Metalloprotease</keyword>
<name>A0A916P721_CBEPV</name>
<gene>
    <name evidence="1" type="ORF">CHBEV_292</name>
</gene>
<keyword evidence="1" id="KW-0378">Hydrolase</keyword>
<dbReference type="OrthoDB" id="10001at10239"/>
<dbReference type="KEGG" id="vg:15613282"/>
<organismHost>
    <name type="scientific">Choristoneura fumiferana</name>
    <name type="common">Spruce budworm moth</name>
    <name type="synonym">Archips fumiferana</name>
    <dbReference type="NCBI Taxonomy" id="7141"/>
</organismHost>
<proteinExistence type="predicted"/>
<organism evidence="1 2">
    <name type="scientific">Choristoneura biennis entomopoxvirus</name>
    <name type="common">CbEPV</name>
    <dbReference type="NCBI Taxonomy" id="10288"/>
    <lineage>
        <taxon>Viruses</taxon>
        <taxon>Varidnaviria</taxon>
        <taxon>Bamfordvirae</taxon>
        <taxon>Nucleocytoviricota</taxon>
        <taxon>Pokkesviricetes</taxon>
        <taxon>Chitovirales</taxon>
        <taxon>Poxviridae</taxon>
        <taxon>Entomopoxvirinae</taxon>
        <taxon>Betaentomopoxvirus</taxon>
        <taxon>Betaentomopoxvirus cbiennis</taxon>
    </lineage>
</organism>
<protein>
    <submittedName>
        <fullName evidence="1">Metalloprotease (Cop-G1L)</fullName>
    </submittedName>
</protein>
<dbReference type="GeneID" id="15613282"/>
<dbReference type="GO" id="GO:0008237">
    <property type="term" value="F:metallopeptidase activity"/>
    <property type="evidence" value="ECO:0007669"/>
    <property type="project" value="UniProtKB-KW"/>
</dbReference>
<dbReference type="Proteomes" id="UP000792220">
    <property type="component" value="Genome"/>
</dbReference>
<reference evidence="1" key="1">
    <citation type="journal article" date="2013" name="J. Virol.">
        <title>New Insights into the Evolution of Entomopoxvirinae from the Complete Genome Sequences of Four Entomopoxviruses Infecting Adoxophyes honmai, Choristoneura biennis, Choristoneura rosaceana, and Mythimna separata.</title>
        <authorList>
            <person name="Theze J."/>
            <person name="Takatsuka J."/>
            <person name="Li Z."/>
            <person name="Gallais J."/>
            <person name="Doucet D."/>
            <person name="Arif B."/>
            <person name="Nakai M."/>
            <person name="Herniou E.A."/>
        </authorList>
    </citation>
    <scope>NUCLEOTIDE SEQUENCE</scope>
</reference>
<sequence length="619" mass="74287">MNIKILNNGMRIIYGKFNNDFLINIGINNFGQNLSIFYKQYKLIHFIEHILVSLLIKYTGKYAFWNGYTNTNNMNIYYDNIIDIPYNKIITAIISLFNDDGIYVDNKIINDEYLKNENIILNNEKRFRLLTDMYEINPILYLLTNDVYLEGNKKKFNIDVKYINEILKTIEPKNIIFYTSNIDFFNILYPRLNKIKFNIINNTYIDRYLSLPIYKSNFDNSIYVFSFDNNNRKYSITVKFNLSKYVIIGYLIDKYYYNKLSIINLFSDKIISISTYFLTSDAMYKSLSYNQTNEIISFDELPEIENLNFDDYIILDKYFDIVSIHNDIKNKNINKYSLQYNKYIDYIKNSSLDINKFYLHIPNELYLNNEFDINNIPVFKSETLFANKIDLNYNSISINNNINNIEILNVDRNNILFFINTNEDNFMIKNDKILLYNTKNVYKVNKDTYVVNNNYTYPKICFYYKYFIIYFFSNQFLHIDEAIDFVKYKTNFNLLNNDSLKYNFNTNIIISNKTINIKTDYNFIVALYPLRYIDKKTYYIHIASITDYLRNYGLIYSPLVEFDKDLFYLFLITDSPLETEQYLRNILNNKFKIMNIITIISTKGKFNTKQLLNKYIKFS</sequence>
<evidence type="ECO:0000313" key="1">
    <source>
        <dbReference type="EMBL" id="CCU55860.1"/>
    </source>
</evidence>
<keyword evidence="2" id="KW-1185">Reference proteome</keyword>
<keyword evidence="1" id="KW-0645">Protease</keyword>